<dbReference type="Proteomes" id="UP000077552">
    <property type="component" value="Unassembled WGS sequence"/>
</dbReference>
<reference evidence="4 5" key="1">
    <citation type="submission" date="2016-05" db="EMBL/GenBank/DDBJ databases">
        <title>Genome sequencing of Vitellibacter soesokkakensis RSSK-12.</title>
        <authorList>
            <person name="Thevarajoo S."/>
            <person name="Selvaratnam C."/>
            <person name="Goh K.M."/>
            <person name="Chan K.-G."/>
            <person name="Chong C.S."/>
        </authorList>
    </citation>
    <scope>NUCLEOTIDE SEQUENCE [LARGE SCALE GENOMIC DNA]</scope>
    <source>
        <strain evidence="4 5">RSSK-12</strain>
    </source>
</reference>
<feature type="active site" description="Charge relay system" evidence="2">
    <location>
        <position position="202"/>
    </location>
</feature>
<keyword evidence="2" id="KW-0720">Serine protease</keyword>
<dbReference type="AlphaFoldDB" id="A0A1A9LA86"/>
<evidence type="ECO:0000313" key="5">
    <source>
        <dbReference type="Proteomes" id="UP000077552"/>
    </source>
</evidence>
<dbReference type="Gene3D" id="3.40.50.200">
    <property type="entry name" value="Peptidase S8/S53 domain"/>
    <property type="match status" value="1"/>
</dbReference>
<dbReference type="CDD" id="cd00306">
    <property type="entry name" value="Peptidases_S8_S53"/>
    <property type="match status" value="1"/>
</dbReference>
<dbReference type="InterPro" id="IPR036852">
    <property type="entry name" value="Peptidase_S8/S53_dom_sf"/>
</dbReference>
<dbReference type="InterPro" id="IPR051048">
    <property type="entry name" value="Peptidase_S8/S53_subtilisin"/>
</dbReference>
<name>A0A1A9LA86_9FLAO</name>
<feature type="active site" description="Charge relay system" evidence="2">
    <location>
        <position position="176"/>
    </location>
</feature>
<protein>
    <recommendedName>
        <fullName evidence="3">Peptidase S8/S53 domain-containing protein</fullName>
    </recommendedName>
</protein>
<gene>
    <name evidence="4" type="ORF">A7A78_08120</name>
</gene>
<dbReference type="SUPFAM" id="SSF52743">
    <property type="entry name" value="Subtilisin-like"/>
    <property type="match status" value="1"/>
</dbReference>
<feature type="domain" description="Peptidase S8/S53" evidence="3">
    <location>
        <begin position="168"/>
        <end position="441"/>
    </location>
</feature>
<dbReference type="PROSITE" id="PS51892">
    <property type="entry name" value="SUBTILASE"/>
    <property type="match status" value="1"/>
</dbReference>
<evidence type="ECO:0000259" key="3">
    <source>
        <dbReference type="Pfam" id="PF00082"/>
    </source>
</evidence>
<dbReference type="EMBL" id="LXIE01000050">
    <property type="protein sequence ID" value="OAD90170.1"/>
    <property type="molecule type" value="Genomic_DNA"/>
</dbReference>
<evidence type="ECO:0000256" key="1">
    <source>
        <dbReference type="ARBA" id="ARBA00011073"/>
    </source>
</evidence>
<dbReference type="STRING" id="1385699.A7A78_08120"/>
<keyword evidence="5" id="KW-1185">Reference proteome</keyword>
<dbReference type="RefSeq" id="WP_068763195.1">
    <property type="nucleotide sequence ID" value="NZ_LXIE01000050.1"/>
</dbReference>
<dbReference type="GO" id="GO:0006508">
    <property type="term" value="P:proteolysis"/>
    <property type="evidence" value="ECO:0007669"/>
    <property type="project" value="UniProtKB-KW"/>
</dbReference>
<keyword evidence="2" id="KW-0645">Protease</keyword>
<accession>A0A1A9LA86</accession>
<evidence type="ECO:0000313" key="4">
    <source>
        <dbReference type="EMBL" id="OAD90170.1"/>
    </source>
</evidence>
<dbReference type="Pfam" id="PF00082">
    <property type="entry name" value="Peptidase_S8"/>
    <property type="match status" value="1"/>
</dbReference>
<dbReference type="InterPro" id="IPR000209">
    <property type="entry name" value="Peptidase_S8/S53_dom"/>
</dbReference>
<organism evidence="4 5">
    <name type="scientific">Aequorivita soesokkakensis</name>
    <dbReference type="NCBI Taxonomy" id="1385699"/>
    <lineage>
        <taxon>Bacteria</taxon>
        <taxon>Pseudomonadati</taxon>
        <taxon>Bacteroidota</taxon>
        <taxon>Flavobacteriia</taxon>
        <taxon>Flavobacteriales</taxon>
        <taxon>Flavobacteriaceae</taxon>
        <taxon>Aequorivita</taxon>
    </lineage>
</organism>
<sequence>MKKEVSCEKVFLVRNLLFFLIVLSSFTVNAQKDAWFYLRARDTSFTPSFEKNGDYLIYSGNDARLKAALKNYKIKTFKKTWKHAKKQNLKKTFFVVADKEALMTDLLQNASHLFEFGELIAEEDKKIFEPNDYGLTSTIGENLGAQVNLDYLDVMEVPKAWYYTTGSRDVIIGISDGGIDSLNIEFAGKTKIVSKSSLVKGHGYSVAESAAGQGNNAYGIPGVCYDCSIYATHFMHITTLANLVELSKMGVKVINCSWGTSRYYETAQQAVYEILENGTVIVAVGHNPDFSKTRGKSLYYPASYDKVIAVSSAQHRYENYWENIKIEKDKGLYYVQNIRNYIGLNAGFKDNDTTQVPYLYPISIRNINSAIDIVAPSTGIFRYSKLVMNNEIVMSEFNQTSGVAPLVTGTIGLMFSLYPCLPAEEVETIIKFTSTNIDDVEPNKPYAGMYGSGMLNTGRAVEMVFDMFAEKEPVKIENQRFSRWDFKLTSLSEVVMKNQQFTKDATLELTSKKRIVISENTILKPNSKGKIQLKIDPSLKKECELKLRNPSILND</sequence>
<dbReference type="GO" id="GO:0004252">
    <property type="term" value="F:serine-type endopeptidase activity"/>
    <property type="evidence" value="ECO:0007669"/>
    <property type="project" value="UniProtKB-UniRule"/>
</dbReference>
<comment type="similarity">
    <text evidence="1 2">Belongs to the peptidase S8 family.</text>
</comment>
<feature type="active site" description="Charge relay system" evidence="2">
    <location>
        <position position="401"/>
    </location>
</feature>
<comment type="caution">
    <text evidence="4">The sequence shown here is derived from an EMBL/GenBank/DDBJ whole genome shotgun (WGS) entry which is preliminary data.</text>
</comment>
<dbReference type="PANTHER" id="PTHR43399:SF4">
    <property type="entry name" value="CELL WALL-ASSOCIATED PROTEASE"/>
    <property type="match status" value="1"/>
</dbReference>
<dbReference type="PANTHER" id="PTHR43399">
    <property type="entry name" value="SUBTILISIN-RELATED"/>
    <property type="match status" value="1"/>
</dbReference>
<proteinExistence type="inferred from homology"/>
<keyword evidence="2" id="KW-0378">Hydrolase</keyword>
<evidence type="ECO:0000256" key="2">
    <source>
        <dbReference type="PROSITE-ProRule" id="PRU01240"/>
    </source>
</evidence>
<dbReference type="OrthoDB" id="1055762at2"/>